<dbReference type="AlphaFoldDB" id="E7C8B9"/>
<evidence type="ECO:0000256" key="1">
    <source>
        <dbReference type="SAM" id="Phobius"/>
    </source>
</evidence>
<feature type="transmembrane region" description="Helical" evidence="1">
    <location>
        <begin position="28"/>
        <end position="49"/>
    </location>
</feature>
<proteinExistence type="predicted"/>
<dbReference type="EMBL" id="GU568021">
    <property type="protein sequence ID" value="ADI23693.1"/>
    <property type="molecule type" value="Genomic_DNA"/>
</dbReference>
<keyword evidence="1" id="KW-0472">Membrane</keyword>
<keyword evidence="1" id="KW-0812">Transmembrane</keyword>
<protein>
    <submittedName>
        <fullName evidence="2">Uncharacterized protein</fullName>
    </submittedName>
</protein>
<evidence type="ECO:0000313" key="2">
    <source>
        <dbReference type="EMBL" id="ADI23693.1"/>
    </source>
</evidence>
<accession>E7C8B9</accession>
<organism evidence="2">
    <name type="scientific">uncultured Oceanospirillales bacterium HF4000_21D01</name>
    <dbReference type="NCBI Taxonomy" id="723624"/>
    <lineage>
        <taxon>Bacteria</taxon>
        <taxon>Pseudomonadati</taxon>
        <taxon>Pseudomonadota</taxon>
        <taxon>Gammaproteobacteria</taxon>
        <taxon>Oceanospirillales</taxon>
        <taxon>environmental samples</taxon>
    </lineage>
</organism>
<keyword evidence="1" id="KW-1133">Transmembrane helix</keyword>
<name>E7C8B9_9GAMM</name>
<reference evidence="2" key="1">
    <citation type="submission" date="2010-01" db="EMBL/GenBank/DDBJ databases">
        <title>Genome fragments of uncultured bacteria from the North Pacific subtropical Gyre.</title>
        <authorList>
            <person name="Pham V.D."/>
            <person name="Delong E.F."/>
        </authorList>
    </citation>
    <scope>NUCLEOTIDE SEQUENCE</scope>
</reference>
<sequence length="91" mass="10324">MQDFANYRTDFHTESPEVDNSLDWSLDFTSMTIGVILGVGVCLIGLQIAQIKADQAVLIEAPAVLEEVEEKSFVFEFYEALKSYEVLPKYR</sequence>